<reference evidence="2" key="1">
    <citation type="submission" date="2020-10" db="EMBL/GenBank/DDBJ databases">
        <title>Phylogeny of dyella-like bacteria.</title>
        <authorList>
            <person name="Fu J."/>
        </authorList>
    </citation>
    <scope>NUCLEOTIDE SEQUENCE</scope>
    <source>
        <strain evidence="2">DHON07</strain>
    </source>
</reference>
<keyword evidence="1" id="KW-0472">Membrane</keyword>
<protein>
    <submittedName>
        <fullName evidence="2">Uncharacterized protein</fullName>
    </submittedName>
</protein>
<evidence type="ECO:0000313" key="3">
    <source>
        <dbReference type="Proteomes" id="UP001430193"/>
    </source>
</evidence>
<name>A0ABS2KKX8_9GAMM</name>
<evidence type="ECO:0000256" key="1">
    <source>
        <dbReference type="SAM" id="Phobius"/>
    </source>
</evidence>
<keyword evidence="1" id="KW-1133">Transmembrane helix</keyword>
<dbReference type="EMBL" id="JADIKF010000040">
    <property type="protein sequence ID" value="MBM7131569.1"/>
    <property type="molecule type" value="Genomic_DNA"/>
</dbReference>
<organism evidence="2 3">
    <name type="scientific">Dyella mobilis</name>
    <dbReference type="NCBI Taxonomy" id="1849582"/>
    <lineage>
        <taxon>Bacteria</taxon>
        <taxon>Pseudomonadati</taxon>
        <taxon>Pseudomonadota</taxon>
        <taxon>Gammaproteobacteria</taxon>
        <taxon>Lysobacterales</taxon>
        <taxon>Rhodanobacteraceae</taxon>
        <taxon>Dyella</taxon>
    </lineage>
</organism>
<accession>A0ABS2KKX8</accession>
<feature type="transmembrane region" description="Helical" evidence="1">
    <location>
        <begin position="44"/>
        <end position="62"/>
    </location>
</feature>
<sequence>MKISPATLDLVQRIARKLNEKSSVYGYAMVLGGQFVAAKYQAHIAQAVGIVSATAGVVLWLLSDTQVRYLLTGQRPADTKPPTVPPSQQG</sequence>
<dbReference type="Proteomes" id="UP001430193">
    <property type="component" value="Unassembled WGS sequence"/>
</dbReference>
<dbReference type="RefSeq" id="WP_204633128.1">
    <property type="nucleotide sequence ID" value="NZ_BSOC01000001.1"/>
</dbReference>
<comment type="caution">
    <text evidence="2">The sequence shown here is derived from an EMBL/GenBank/DDBJ whole genome shotgun (WGS) entry which is preliminary data.</text>
</comment>
<keyword evidence="3" id="KW-1185">Reference proteome</keyword>
<feature type="transmembrane region" description="Helical" evidence="1">
    <location>
        <begin position="22"/>
        <end position="38"/>
    </location>
</feature>
<keyword evidence="1" id="KW-0812">Transmembrane</keyword>
<gene>
    <name evidence="2" type="ORF">ISS99_18765</name>
</gene>
<proteinExistence type="predicted"/>
<evidence type="ECO:0000313" key="2">
    <source>
        <dbReference type="EMBL" id="MBM7131569.1"/>
    </source>
</evidence>